<keyword evidence="2" id="KW-1185">Reference proteome</keyword>
<feature type="non-terminal residue" evidence="1">
    <location>
        <position position="22"/>
    </location>
</feature>
<dbReference type="EMBL" id="BPLR01015616">
    <property type="protein sequence ID" value="GIY77383.1"/>
    <property type="molecule type" value="Genomic_DNA"/>
</dbReference>
<proteinExistence type="predicted"/>
<dbReference type="Proteomes" id="UP001054945">
    <property type="component" value="Unassembled WGS sequence"/>
</dbReference>
<organism evidence="1 2">
    <name type="scientific">Caerostris extrusa</name>
    <name type="common">Bark spider</name>
    <name type="synonym">Caerostris bankana</name>
    <dbReference type="NCBI Taxonomy" id="172846"/>
    <lineage>
        <taxon>Eukaryota</taxon>
        <taxon>Metazoa</taxon>
        <taxon>Ecdysozoa</taxon>
        <taxon>Arthropoda</taxon>
        <taxon>Chelicerata</taxon>
        <taxon>Arachnida</taxon>
        <taxon>Araneae</taxon>
        <taxon>Araneomorphae</taxon>
        <taxon>Entelegynae</taxon>
        <taxon>Araneoidea</taxon>
        <taxon>Araneidae</taxon>
        <taxon>Caerostris</taxon>
    </lineage>
</organism>
<dbReference type="AlphaFoldDB" id="A0AAV4W550"/>
<evidence type="ECO:0000313" key="1">
    <source>
        <dbReference type="EMBL" id="GIY77383.1"/>
    </source>
</evidence>
<name>A0AAV4W550_CAEEX</name>
<sequence>MTPYRFNLGEENWLFPSSGPEI</sequence>
<reference evidence="1 2" key="1">
    <citation type="submission" date="2021-06" db="EMBL/GenBank/DDBJ databases">
        <title>Caerostris extrusa draft genome.</title>
        <authorList>
            <person name="Kono N."/>
            <person name="Arakawa K."/>
        </authorList>
    </citation>
    <scope>NUCLEOTIDE SEQUENCE [LARGE SCALE GENOMIC DNA]</scope>
</reference>
<evidence type="ECO:0000313" key="2">
    <source>
        <dbReference type="Proteomes" id="UP001054945"/>
    </source>
</evidence>
<gene>
    <name evidence="1" type="ORF">CEXT_506681</name>
</gene>
<comment type="caution">
    <text evidence="1">The sequence shown here is derived from an EMBL/GenBank/DDBJ whole genome shotgun (WGS) entry which is preliminary data.</text>
</comment>
<protein>
    <submittedName>
        <fullName evidence="1">Uncharacterized protein</fullName>
    </submittedName>
</protein>
<accession>A0AAV4W550</accession>